<dbReference type="PANTHER" id="PTHR11118:SF1">
    <property type="entry name" value="RNA-SPLICING LIGASE RTCB HOMOLOG"/>
    <property type="match status" value="1"/>
</dbReference>
<evidence type="ECO:0000256" key="10">
    <source>
        <dbReference type="PIRSR" id="PIRSR601233-2"/>
    </source>
</evidence>
<evidence type="ECO:0000313" key="12">
    <source>
        <dbReference type="EMBL" id="QOL19399.1"/>
    </source>
</evidence>
<evidence type="ECO:0000256" key="6">
    <source>
        <dbReference type="ARBA" id="ARBA00023134"/>
    </source>
</evidence>
<keyword evidence="5" id="KW-0692">RNA repair</keyword>
<feature type="binding site" evidence="10">
    <location>
        <position position="275"/>
    </location>
    <ligand>
        <name>GMP</name>
        <dbReference type="ChEBI" id="CHEBI:58115"/>
    </ligand>
</feature>
<dbReference type="GO" id="GO:0003972">
    <property type="term" value="F:RNA ligase (ATP) activity"/>
    <property type="evidence" value="ECO:0007669"/>
    <property type="project" value="TreeGrafter"/>
</dbReference>
<feature type="binding site" evidence="11">
    <location>
        <position position="237"/>
    </location>
    <ligand>
        <name>Mn(2+)</name>
        <dbReference type="ChEBI" id="CHEBI:29035"/>
        <label>2</label>
    </ligand>
</feature>
<organism evidence="12 13">
    <name type="scientific">Candidatus Bodocaedibacter vickermanii</name>
    <dbReference type="NCBI Taxonomy" id="2741701"/>
    <lineage>
        <taxon>Bacteria</taxon>
        <taxon>Pseudomonadati</taxon>
        <taxon>Pseudomonadota</taxon>
        <taxon>Alphaproteobacteria</taxon>
        <taxon>Holosporales</taxon>
        <taxon>Candidatus Paracaedibacteraceae</taxon>
        <taxon>Candidatus Bodocaedibacter</taxon>
    </lineage>
</organism>
<name>A0A7L9RS69_9PROT</name>
<evidence type="ECO:0000256" key="8">
    <source>
        <dbReference type="ARBA" id="ARBA00047746"/>
    </source>
</evidence>
<dbReference type="GO" id="GO:0006396">
    <property type="term" value="P:RNA processing"/>
    <property type="evidence" value="ECO:0007669"/>
    <property type="project" value="InterPro"/>
</dbReference>
<dbReference type="GO" id="GO:0005525">
    <property type="term" value="F:GTP binding"/>
    <property type="evidence" value="ECO:0007669"/>
    <property type="project" value="UniProtKB-KW"/>
</dbReference>
<feature type="active site" description="GMP-histidine intermediate" evidence="9">
    <location>
        <position position="293"/>
    </location>
</feature>
<keyword evidence="6 10" id="KW-0342">GTP-binding</keyword>
<comment type="catalytic activity">
    <reaction evidence="8">
        <text>a 3'-end 3'-phospho-ribonucleotide-RNA + a 5'-end dephospho-ribonucleoside-RNA + GTP = a ribonucleotidyl-ribonucleotide-RNA + GMP + diphosphate</text>
        <dbReference type="Rhea" id="RHEA:68076"/>
        <dbReference type="Rhea" id="RHEA-COMP:10463"/>
        <dbReference type="Rhea" id="RHEA-COMP:13936"/>
        <dbReference type="Rhea" id="RHEA-COMP:17355"/>
        <dbReference type="ChEBI" id="CHEBI:33019"/>
        <dbReference type="ChEBI" id="CHEBI:37565"/>
        <dbReference type="ChEBI" id="CHEBI:58115"/>
        <dbReference type="ChEBI" id="CHEBI:83062"/>
        <dbReference type="ChEBI" id="CHEBI:138284"/>
        <dbReference type="ChEBI" id="CHEBI:173118"/>
        <dbReference type="EC" id="6.5.1.8"/>
    </reaction>
</comment>
<proteinExistence type="predicted"/>
<dbReference type="SUPFAM" id="SSF103365">
    <property type="entry name" value="Hypothetical protein PH1602"/>
    <property type="match status" value="1"/>
</dbReference>
<keyword evidence="4 10" id="KW-0547">Nucleotide-binding</keyword>
<dbReference type="PANTHER" id="PTHR11118">
    <property type="entry name" value="RNA-SPLICING LIGASE RTCB HOMOLOG"/>
    <property type="match status" value="1"/>
</dbReference>
<dbReference type="Pfam" id="PF01139">
    <property type="entry name" value="RtcB"/>
    <property type="match status" value="2"/>
</dbReference>
<feature type="binding site" evidence="10">
    <location>
        <begin position="293"/>
        <end position="296"/>
    </location>
    <ligand>
        <name>GMP</name>
        <dbReference type="ChEBI" id="CHEBI:58115"/>
    </ligand>
</feature>
<keyword evidence="7 11" id="KW-0464">Manganese</keyword>
<dbReference type="NCBIfam" id="NF007153">
    <property type="entry name" value="PRK09588.1"/>
    <property type="match status" value="1"/>
</dbReference>
<dbReference type="GO" id="GO:0046872">
    <property type="term" value="F:metal ion binding"/>
    <property type="evidence" value="ECO:0007669"/>
    <property type="project" value="UniProtKB-KW"/>
</dbReference>
<reference evidence="12 13" key="1">
    <citation type="submission" date="2020-06" db="EMBL/GenBank/DDBJ databases">
        <title>The endosymbiont of the kinetoplastid Bodo saltans is a Paracaedibacter-like alpha-proteobacterium possessing a putative toxin-antitoxin system.</title>
        <authorList>
            <person name="Midha S."/>
            <person name="Rigden D.J."/>
            <person name="Siozios S."/>
            <person name="Hurst G.D.D."/>
            <person name="Jackson A.P."/>
        </authorList>
    </citation>
    <scope>NUCLEOTIDE SEQUENCE [LARGE SCALE GENOMIC DNA]</scope>
    <source>
        <strain evidence="12">Lake Konstanz</strain>
    </source>
</reference>
<dbReference type="GO" id="GO:0170057">
    <property type="term" value="F:RNA ligase (GTP) activity"/>
    <property type="evidence" value="ECO:0007669"/>
    <property type="project" value="UniProtKB-EC"/>
</dbReference>
<dbReference type="InterPro" id="IPR017510">
    <property type="entry name" value="RtcB2"/>
</dbReference>
<evidence type="ECO:0000256" key="3">
    <source>
        <dbReference type="ARBA" id="ARBA00022723"/>
    </source>
</evidence>
<sequence>MCTYTQTSGATVTVIASEKTWIEDEAIQQLKTTAELNGMKRVVGLPDLHPGRGTPIGAAFMSESWIYPHLVGNDIGCGMGLWKTDLSVHKLKLDTWVSKLDNLDEPWDGDTSEWLSDYQLGSTPFDHSLGTIGGGNHFAELQKIESVLDKELFETLGLSTKHFYLLVHSGSRGLGEFILRKHTDGSIGLLENSPEAIDYLTQHDMAVRWAGANRSLIAHRFLSCLKGTGSKVLDVFHNTVEPYNEDNQSYWLHRKGATPSDQGGVVIPGSRGSFSYLVMPTGSQVSNAYSLAHGAGRKWKRTDAKSKLSKFRMDDLTHTDLGSRVICEDKDLIFEEAPQAYKKIDTVVNDLVNEGLIKVVAILRPVITYKTRRGK</sequence>
<dbReference type="GO" id="GO:0042245">
    <property type="term" value="P:RNA repair"/>
    <property type="evidence" value="ECO:0007669"/>
    <property type="project" value="UniProtKB-KW"/>
</dbReference>
<gene>
    <name evidence="12" type="primary">rtcB</name>
    <name evidence="12" type="ORF">CPBP_00151</name>
</gene>
<feature type="binding site" evidence="10">
    <location>
        <begin position="136"/>
        <end position="140"/>
    </location>
    <ligand>
        <name>GMP</name>
        <dbReference type="ChEBI" id="CHEBI:58115"/>
    </ligand>
</feature>
<accession>A0A7L9RS69</accession>
<protein>
    <recommendedName>
        <fullName evidence="1">3'-phosphate/5'-hydroxy nucleic acid ligase</fullName>
        <ecNumber evidence="1">6.5.1.8</ecNumber>
    </recommendedName>
</protein>
<dbReference type="NCBIfam" id="TIGR03073">
    <property type="entry name" value="release_rtcB"/>
    <property type="match status" value="1"/>
</dbReference>
<dbReference type="InterPro" id="IPR036025">
    <property type="entry name" value="RtcB-like_sf"/>
</dbReference>
<evidence type="ECO:0000256" key="2">
    <source>
        <dbReference type="ARBA" id="ARBA00022598"/>
    </source>
</evidence>
<dbReference type="EC" id="6.5.1.8" evidence="1"/>
<evidence type="ECO:0000313" key="13">
    <source>
        <dbReference type="Proteomes" id="UP000594001"/>
    </source>
</evidence>
<keyword evidence="2 12" id="KW-0436">Ligase</keyword>
<feature type="binding site" evidence="11">
    <location>
        <position position="137"/>
    </location>
    <ligand>
        <name>Mn(2+)</name>
        <dbReference type="ChEBI" id="CHEBI:29035"/>
        <label>1</label>
    </ligand>
</feature>
<evidence type="ECO:0000256" key="11">
    <source>
        <dbReference type="PIRSR" id="PIRSR601233-3"/>
    </source>
</evidence>
<evidence type="ECO:0000256" key="5">
    <source>
        <dbReference type="ARBA" id="ARBA00022800"/>
    </source>
</evidence>
<feature type="binding site" evidence="11">
    <location>
        <position position="168"/>
    </location>
    <ligand>
        <name>Mn(2+)</name>
        <dbReference type="ChEBI" id="CHEBI:29035"/>
        <label>2</label>
    </ligand>
</feature>
<evidence type="ECO:0000256" key="7">
    <source>
        <dbReference type="ARBA" id="ARBA00023211"/>
    </source>
</evidence>
<evidence type="ECO:0000256" key="4">
    <source>
        <dbReference type="ARBA" id="ARBA00022741"/>
    </source>
</evidence>
<dbReference type="Gene3D" id="3.90.1860.10">
    <property type="entry name" value="tRNA-splicing ligase RtcB"/>
    <property type="match status" value="1"/>
</dbReference>
<dbReference type="KEGG" id="pbal:CPBP_00151"/>
<feature type="binding site" evidence="10">
    <location>
        <begin position="237"/>
        <end position="238"/>
    </location>
    <ligand>
        <name>GMP</name>
        <dbReference type="ChEBI" id="CHEBI:58115"/>
    </ligand>
</feature>
<evidence type="ECO:0000256" key="9">
    <source>
        <dbReference type="PIRSR" id="PIRSR601233-1"/>
    </source>
</evidence>
<dbReference type="RefSeq" id="WP_350332150.1">
    <property type="nucleotide sequence ID" value="NZ_CP054719.1"/>
</dbReference>
<comment type="cofactor">
    <cofactor evidence="11">
        <name>Mn(2+)</name>
        <dbReference type="ChEBI" id="CHEBI:29035"/>
    </cofactor>
    <text evidence="11">Binds 2 manganese ions per subunit.</text>
</comment>
<evidence type="ECO:0000256" key="1">
    <source>
        <dbReference type="ARBA" id="ARBA00012726"/>
    </source>
</evidence>
<keyword evidence="13" id="KW-1185">Reference proteome</keyword>
<dbReference type="InterPro" id="IPR001233">
    <property type="entry name" value="RtcB"/>
</dbReference>
<dbReference type="Proteomes" id="UP000594001">
    <property type="component" value="Chromosome"/>
</dbReference>
<feature type="binding site" evidence="10">
    <location>
        <position position="370"/>
    </location>
    <ligand>
        <name>GMP</name>
        <dbReference type="ChEBI" id="CHEBI:58115"/>
    </ligand>
</feature>
<dbReference type="EMBL" id="CP054719">
    <property type="protein sequence ID" value="QOL19399.1"/>
    <property type="molecule type" value="Genomic_DNA"/>
</dbReference>
<dbReference type="AlphaFoldDB" id="A0A7L9RS69"/>
<keyword evidence="3 11" id="KW-0479">Metal-binding</keyword>